<protein>
    <submittedName>
        <fullName evidence="7">Peptide ABC transporter substrate-binding protein</fullName>
    </submittedName>
</protein>
<dbReference type="Gene3D" id="3.10.105.10">
    <property type="entry name" value="Dipeptide-binding Protein, Domain 3"/>
    <property type="match status" value="1"/>
</dbReference>
<dbReference type="Proteomes" id="UP000478636">
    <property type="component" value="Unassembled WGS sequence"/>
</dbReference>
<evidence type="ECO:0000256" key="1">
    <source>
        <dbReference type="ARBA" id="ARBA00004196"/>
    </source>
</evidence>
<dbReference type="GO" id="GO:0043190">
    <property type="term" value="C:ATP-binding cassette (ABC) transporter complex"/>
    <property type="evidence" value="ECO:0007669"/>
    <property type="project" value="InterPro"/>
</dbReference>
<dbReference type="GO" id="GO:0030313">
    <property type="term" value="C:cell envelope"/>
    <property type="evidence" value="ECO:0007669"/>
    <property type="project" value="UniProtKB-SubCell"/>
</dbReference>
<dbReference type="EMBL" id="WSZI01000017">
    <property type="protein sequence ID" value="MWN21625.1"/>
    <property type="molecule type" value="Genomic_DNA"/>
</dbReference>
<comment type="caution">
    <text evidence="7">The sequence shown here is derived from an EMBL/GenBank/DDBJ whole genome shotgun (WGS) entry which is preliminary data.</text>
</comment>
<comment type="subcellular location">
    <subcellularLocation>
        <location evidence="1">Cell envelope</location>
    </subcellularLocation>
</comment>
<dbReference type="RefSeq" id="WP_252968546.1">
    <property type="nucleotide sequence ID" value="NZ_DAITWI010000003.1"/>
</dbReference>
<dbReference type="InterPro" id="IPR030678">
    <property type="entry name" value="Peptide/Ni-bd"/>
</dbReference>
<evidence type="ECO:0000256" key="3">
    <source>
        <dbReference type="ARBA" id="ARBA00022448"/>
    </source>
</evidence>
<dbReference type="PIRSF" id="PIRSF002741">
    <property type="entry name" value="MppA"/>
    <property type="match status" value="1"/>
</dbReference>
<dbReference type="CDD" id="cd08504">
    <property type="entry name" value="PBP2_OppA"/>
    <property type="match status" value="1"/>
</dbReference>
<dbReference type="Pfam" id="PF00496">
    <property type="entry name" value="SBP_bac_5"/>
    <property type="match status" value="1"/>
</dbReference>
<gene>
    <name evidence="7" type="ORF">GQS40_10785</name>
</gene>
<dbReference type="Gene3D" id="3.90.76.10">
    <property type="entry name" value="Dipeptide-binding Protein, Domain 1"/>
    <property type="match status" value="1"/>
</dbReference>
<keyword evidence="4" id="KW-0732">Signal</keyword>
<keyword evidence="5" id="KW-0571">Peptide transport</keyword>
<dbReference type="PANTHER" id="PTHR30290:SF10">
    <property type="entry name" value="PERIPLASMIC OLIGOPEPTIDE-BINDING PROTEIN-RELATED"/>
    <property type="match status" value="1"/>
</dbReference>
<name>A0A6L7A8C4_LEULA</name>
<comment type="similarity">
    <text evidence="2">Belongs to the bacterial solute-binding protein 5 family.</text>
</comment>
<accession>A0A6L7A8C4</accession>
<feature type="domain" description="Solute-binding protein family 5" evidence="6">
    <location>
        <begin position="74"/>
        <end position="455"/>
    </location>
</feature>
<keyword evidence="3" id="KW-0813">Transport</keyword>
<reference evidence="7 8" key="1">
    <citation type="submission" date="2019-12" db="EMBL/GenBank/DDBJ databases">
        <title>Complete genome sequence of Leuconostoc lactis strain AVN1 provides insights into metabolic potential.</title>
        <authorList>
            <person name="Besrour N."/>
            <person name="Najjari A."/>
            <person name="Fhoula I."/>
            <person name="Jaballah S."/>
            <person name="Klibi N."/>
            <person name="Ouzari H.I."/>
        </authorList>
    </citation>
    <scope>NUCLEOTIDE SEQUENCE [LARGE SCALE GENOMIC DNA]</scope>
    <source>
        <strain evidence="7 8">AVN1</strain>
    </source>
</reference>
<sequence length="534" mass="58922">MKRKTIIGAGIAVLLVGGAVLYQRGTTKPTPATLKVTVQNPITTLDPNFADDIGSNLAEVQTLQGLYTTDATGQIIPGMAEKIVQPTNNHTVYTLTLKKNQKWSDGTTVTAQDFVSSVKRQVDPASKSTRANHFKDLANYDAIRKQGASIDTLGIQAVNNRTVKITLSQPVPYFNFILANQLYPINPAKVKAYGHKYGQTAETTVSNGPYMIKKWNQSATTWEYVKNPYYAQAKKVHFNTIKTTLVTDATLASKQFLSGNVDEAEISGGILTNLKKHYADEIKSQKKGRMAFIVWNAQDKVAGNTNFKRAVSYAIDRRVLADQALADGSTAAQSIVPSGEVKVHGQDFNAGLALPNDKTKAQDYLKKAQAEIGEKKLTLTLNTADTDAYRAAGLYLKQSIESTLPDVTVNLNRMPLNAEISAFNNRNFQAGTLSWSTDYNDPIDFLDTAYSDGAINFTKWHDAQYDALIQKINQQPEANDARYQLEQQAAKLNDDLNGVTPLYQVANVHLQKKTIKNLNYPVIGYQSYQYATEK</sequence>
<organism evidence="7 8">
    <name type="scientific">Leuconostoc lactis</name>
    <dbReference type="NCBI Taxonomy" id="1246"/>
    <lineage>
        <taxon>Bacteria</taxon>
        <taxon>Bacillati</taxon>
        <taxon>Bacillota</taxon>
        <taxon>Bacilli</taxon>
        <taxon>Lactobacillales</taxon>
        <taxon>Lactobacillaceae</taxon>
        <taxon>Leuconostoc</taxon>
    </lineage>
</organism>
<dbReference type="PANTHER" id="PTHR30290">
    <property type="entry name" value="PERIPLASMIC BINDING COMPONENT OF ABC TRANSPORTER"/>
    <property type="match status" value="1"/>
</dbReference>
<evidence type="ECO:0000259" key="6">
    <source>
        <dbReference type="Pfam" id="PF00496"/>
    </source>
</evidence>
<dbReference type="GO" id="GO:0042597">
    <property type="term" value="C:periplasmic space"/>
    <property type="evidence" value="ECO:0007669"/>
    <property type="project" value="UniProtKB-ARBA"/>
</dbReference>
<proteinExistence type="inferred from homology"/>
<evidence type="ECO:0000313" key="7">
    <source>
        <dbReference type="EMBL" id="MWN21625.1"/>
    </source>
</evidence>
<dbReference type="AlphaFoldDB" id="A0A6L7A8C4"/>
<evidence type="ECO:0000313" key="8">
    <source>
        <dbReference type="Proteomes" id="UP000478636"/>
    </source>
</evidence>
<dbReference type="FunFam" id="3.90.76.10:FF:000001">
    <property type="entry name" value="Oligopeptide ABC transporter substrate-binding protein"/>
    <property type="match status" value="1"/>
</dbReference>
<evidence type="ECO:0000256" key="2">
    <source>
        <dbReference type="ARBA" id="ARBA00005695"/>
    </source>
</evidence>
<dbReference type="GO" id="GO:0015833">
    <property type="term" value="P:peptide transport"/>
    <property type="evidence" value="ECO:0007669"/>
    <property type="project" value="UniProtKB-KW"/>
</dbReference>
<dbReference type="InterPro" id="IPR000914">
    <property type="entry name" value="SBP_5_dom"/>
</dbReference>
<evidence type="ECO:0000256" key="4">
    <source>
        <dbReference type="ARBA" id="ARBA00022729"/>
    </source>
</evidence>
<dbReference type="GO" id="GO:1904680">
    <property type="term" value="F:peptide transmembrane transporter activity"/>
    <property type="evidence" value="ECO:0007669"/>
    <property type="project" value="TreeGrafter"/>
</dbReference>
<dbReference type="Gene3D" id="3.40.190.10">
    <property type="entry name" value="Periplasmic binding protein-like II"/>
    <property type="match status" value="1"/>
</dbReference>
<evidence type="ECO:0000256" key="5">
    <source>
        <dbReference type="ARBA" id="ARBA00022856"/>
    </source>
</evidence>
<dbReference type="InterPro" id="IPR039424">
    <property type="entry name" value="SBP_5"/>
</dbReference>
<keyword evidence="5" id="KW-0653">Protein transport</keyword>
<dbReference type="SUPFAM" id="SSF53850">
    <property type="entry name" value="Periplasmic binding protein-like II"/>
    <property type="match status" value="1"/>
</dbReference>